<evidence type="ECO:0000313" key="4">
    <source>
        <dbReference type="EMBL" id="EDK44731.1"/>
    </source>
</evidence>
<feature type="region of interest" description="Disordered" evidence="2">
    <location>
        <begin position="261"/>
        <end position="280"/>
    </location>
</feature>
<name>A5DZX3_LODEL</name>
<dbReference type="RefSeq" id="XP_001526352.1">
    <property type="nucleotide sequence ID" value="XM_001526302.1"/>
</dbReference>
<dbReference type="STRING" id="379508.A5DZX3"/>
<dbReference type="Proteomes" id="UP000001996">
    <property type="component" value="Unassembled WGS sequence"/>
</dbReference>
<dbReference type="eggNOG" id="KOG0876">
    <property type="taxonomic scope" value="Eukaryota"/>
</dbReference>
<dbReference type="GO" id="GO:0004784">
    <property type="term" value="F:superoxide dismutase activity"/>
    <property type="evidence" value="ECO:0007669"/>
    <property type="project" value="InterPro"/>
</dbReference>
<keyword evidence="5" id="KW-1185">Reference proteome</keyword>
<dbReference type="OrthoDB" id="275227at2759"/>
<dbReference type="GO" id="GO:0046872">
    <property type="term" value="F:metal ion binding"/>
    <property type="evidence" value="ECO:0007669"/>
    <property type="project" value="InterPro"/>
</dbReference>
<proteinExistence type="predicted"/>
<dbReference type="InParanoid" id="A5DZX3"/>
<evidence type="ECO:0000256" key="2">
    <source>
        <dbReference type="SAM" id="MobiDB-lite"/>
    </source>
</evidence>
<protein>
    <recommendedName>
        <fullName evidence="3">Manganese/iron superoxide dismutase C-terminal domain-containing protein</fullName>
    </recommendedName>
</protein>
<feature type="region of interest" description="Disordered" evidence="2">
    <location>
        <begin position="198"/>
        <end position="222"/>
    </location>
</feature>
<dbReference type="OMA" id="LENCWEC"/>
<evidence type="ECO:0000313" key="5">
    <source>
        <dbReference type="Proteomes" id="UP000001996"/>
    </source>
</evidence>
<evidence type="ECO:0000256" key="1">
    <source>
        <dbReference type="ARBA" id="ARBA00037226"/>
    </source>
</evidence>
<dbReference type="InterPro" id="IPR019832">
    <property type="entry name" value="Mn/Fe_SOD_C"/>
</dbReference>
<dbReference type="Pfam" id="PF02777">
    <property type="entry name" value="Sod_Fe_C"/>
    <property type="match status" value="1"/>
</dbReference>
<dbReference type="Gene3D" id="3.55.40.20">
    <property type="entry name" value="Iron/manganese superoxide dismutase, C-terminal domain"/>
    <property type="match status" value="1"/>
</dbReference>
<dbReference type="VEuPathDB" id="FungiDB:LELG_02910"/>
<evidence type="ECO:0000259" key="3">
    <source>
        <dbReference type="Pfam" id="PF02777"/>
    </source>
</evidence>
<dbReference type="GeneID" id="5232912"/>
<dbReference type="GO" id="GO:0005737">
    <property type="term" value="C:cytoplasm"/>
    <property type="evidence" value="ECO:0007669"/>
    <property type="project" value="TreeGrafter"/>
</dbReference>
<gene>
    <name evidence="4" type="ORF">LELG_02910</name>
</gene>
<dbReference type="HOGENOM" id="CLU_057349_0_0_1"/>
<sequence>MIYRTGLSGLAGRLTFCRSISGTHSLPVNQTLEILRATNADFEGLFTHKALNELWFKQGEQLIQNLNQHIAQSAGLLEHSADHEPTVEELLAITTNKPHLHNVHKAAGRLYALTSFFENLRPMQTPLSPVKIERPSQEALFQTPTDDFINQPTDPNLVAWISSSFGSVKEFRNLLINTAKAVKGDGTVWLVAQSKFSHSNRPGASQQDYHHHPNHPNHHASPSFSELALVVTYNGGVVHDVERAGQLSRMREIFKDKERMAKDEEEVGESKSEKTTEALKSKKEVNELQLGSVQEAEDRVAFSNRKLIPALAIDASPRTYLVDYGVYGKQKYLENCWECIDWDVVMRRLPERMHQKFVM</sequence>
<accession>A5DZX3</accession>
<dbReference type="SUPFAM" id="SSF54719">
    <property type="entry name" value="Fe,Mn superoxide dismutase (SOD), C-terminal domain"/>
    <property type="match status" value="1"/>
</dbReference>
<comment type="function">
    <text evidence="1">Component of the mitochondrial ribosome (mitoribosome), a dedicated translation machinery responsible for the synthesis of mitochondrial genome-encoded proteins, including at least some of the essential transmembrane subunits of the mitochondrial respiratory chain. The mitoribosomes are attached to the mitochondrial inner membrane and translation products are cotranslationally integrated into the membrane.</text>
</comment>
<dbReference type="PANTHER" id="PTHR43595:SF1">
    <property type="entry name" value="SMALL RIBOSOMAL SUBUNIT PROTEIN MS43"/>
    <property type="match status" value="1"/>
</dbReference>
<dbReference type="PANTHER" id="PTHR43595">
    <property type="entry name" value="37S RIBOSOMAL PROTEIN S26, MITOCHONDRIAL"/>
    <property type="match status" value="1"/>
</dbReference>
<feature type="compositionally biased region" description="Polar residues" evidence="2">
    <location>
        <begin position="198"/>
        <end position="207"/>
    </location>
</feature>
<reference evidence="4 5" key="1">
    <citation type="journal article" date="2009" name="Nature">
        <title>Evolution of pathogenicity and sexual reproduction in eight Candida genomes.</title>
        <authorList>
            <person name="Butler G."/>
            <person name="Rasmussen M.D."/>
            <person name="Lin M.F."/>
            <person name="Santos M.A."/>
            <person name="Sakthikumar S."/>
            <person name="Munro C.A."/>
            <person name="Rheinbay E."/>
            <person name="Grabherr M."/>
            <person name="Forche A."/>
            <person name="Reedy J.L."/>
            <person name="Agrafioti I."/>
            <person name="Arnaud M.B."/>
            <person name="Bates S."/>
            <person name="Brown A.J."/>
            <person name="Brunke S."/>
            <person name="Costanzo M.C."/>
            <person name="Fitzpatrick D.A."/>
            <person name="de Groot P.W."/>
            <person name="Harris D."/>
            <person name="Hoyer L.L."/>
            <person name="Hube B."/>
            <person name="Klis F.M."/>
            <person name="Kodira C."/>
            <person name="Lennard N."/>
            <person name="Logue M.E."/>
            <person name="Martin R."/>
            <person name="Neiman A.M."/>
            <person name="Nikolaou E."/>
            <person name="Quail M.A."/>
            <person name="Quinn J."/>
            <person name="Santos M.C."/>
            <person name="Schmitzberger F.F."/>
            <person name="Sherlock G."/>
            <person name="Shah P."/>
            <person name="Silverstein K.A."/>
            <person name="Skrzypek M.S."/>
            <person name="Soll D."/>
            <person name="Staggs R."/>
            <person name="Stansfield I."/>
            <person name="Stumpf M.P."/>
            <person name="Sudbery P.E."/>
            <person name="Srikantha T."/>
            <person name="Zeng Q."/>
            <person name="Berman J."/>
            <person name="Berriman M."/>
            <person name="Heitman J."/>
            <person name="Gow N.A."/>
            <person name="Lorenz M.C."/>
            <person name="Birren B.W."/>
            <person name="Kellis M."/>
            <person name="Cuomo C.A."/>
        </authorList>
    </citation>
    <scope>NUCLEOTIDE SEQUENCE [LARGE SCALE GENOMIC DNA]</scope>
    <source>
        <strain evidence="5">ATCC 11503 / BCRC 21390 / CBS 2605 / JCM 1781 / NBRC 1676 / NRRL YB-4239</strain>
    </source>
</reference>
<dbReference type="AlphaFoldDB" id="A5DZX3"/>
<dbReference type="KEGG" id="lel:PVL30_003744"/>
<dbReference type="FunCoup" id="A5DZX3">
    <property type="interactions" value="224"/>
</dbReference>
<dbReference type="EMBL" id="CH981526">
    <property type="protein sequence ID" value="EDK44731.1"/>
    <property type="molecule type" value="Genomic_DNA"/>
</dbReference>
<feature type="domain" description="Manganese/iron superoxide dismutase C-terminal" evidence="3">
    <location>
        <begin position="250"/>
        <end position="348"/>
    </location>
</feature>
<organism evidence="4 5">
    <name type="scientific">Lodderomyces elongisporus (strain ATCC 11503 / CBS 2605 / JCM 1781 / NBRC 1676 / NRRL YB-4239)</name>
    <name type="common">Yeast</name>
    <name type="synonym">Saccharomyces elongisporus</name>
    <dbReference type="NCBI Taxonomy" id="379508"/>
    <lineage>
        <taxon>Eukaryota</taxon>
        <taxon>Fungi</taxon>
        <taxon>Dikarya</taxon>
        <taxon>Ascomycota</taxon>
        <taxon>Saccharomycotina</taxon>
        <taxon>Pichiomycetes</taxon>
        <taxon>Debaryomycetaceae</taxon>
        <taxon>Candida/Lodderomyces clade</taxon>
        <taxon>Lodderomyces</taxon>
    </lineage>
</organism>
<dbReference type="InterPro" id="IPR036314">
    <property type="entry name" value="SOD_C_sf"/>
</dbReference>